<evidence type="ECO:0000256" key="2">
    <source>
        <dbReference type="ARBA" id="ARBA00023125"/>
    </source>
</evidence>
<evidence type="ECO:0000256" key="3">
    <source>
        <dbReference type="ARBA" id="ARBA00023163"/>
    </source>
</evidence>
<dbReference type="AlphaFoldDB" id="A0A8J3GPR4"/>
<dbReference type="GO" id="GO:0000976">
    <property type="term" value="F:transcription cis-regulatory region binding"/>
    <property type="evidence" value="ECO:0007669"/>
    <property type="project" value="TreeGrafter"/>
</dbReference>
<sequence length="201" mass="22519">MRMTSTRGYRMSARATSAAQTRDRILRAVIDAAQEKLTLEIRLDDVARRAETTVQTVLRHFGSREKLLDAAIVAGAADIAAERAVDSGDIDSGFRRLLDHYESRGDFVTRMVAQEDADARIRSITEQGRRQHRDWVAGLFAADLAKRPEPARTALHDLLVVTTDLATWRLLRRDRGLDRDTTEARMRALTAAVLAAPDPRE</sequence>
<dbReference type="GO" id="GO:0003700">
    <property type="term" value="F:DNA-binding transcription factor activity"/>
    <property type="evidence" value="ECO:0007669"/>
    <property type="project" value="TreeGrafter"/>
</dbReference>
<keyword evidence="7" id="KW-1185">Reference proteome</keyword>
<evidence type="ECO:0000313" key="6">
    <source>
        <dbReference type="EMBL" id="GHF11285.1"/>
    </source>
</evidence>
<evidence type="ECO:0000313" key="7">
    <source>
        <dbReference type="Proteomes" id="UP000617531"/>
    </source>
</evidence>
<keyword evidence="2 4" id="KW-0238">DNA-binding</keyword>
<dbReference type="PANTHER" id="PTHR30055">
    <property type="entry name" value="HTH-TYPE TRANSCRIPTIONAL REGULATOR RUTR"/>
    <property type="match status" value="1"/>
</dbReference>
<proteinExistence type="predicted"/>
<organism evidence="6 7">
    <name type="scientific">Pseudolysinimonas yzui</name>
    <dbReference type="NCBI Taxonomy" id="2708254"/>
    <lineage>
        <taxon>Bacteria</taxon>
        <taxon>Bacillati</taxon>
        <taxon>Actinomycetota</taxon>
        <taxon>Actinomycetes</taxon>
        <taxon>Micrococcales</taxon>
        <taxon>Microbacteriaceae</taxon>
        <taxon>Pseudolysinimonas</taxon>
    </lineage>
</organism>
<keyword evidence="3" id="KW-0804">Transcription</keyword>
<dbReference type="SUPFAM" id="SSF46689">
    <property type="entry name" value="Homeodomain-like"/>
    <property type="match status" value="1"/>
</dbReference>
<dbReference type="PANTHER" id="PTHR30055:SF234">
    <property type="entry name" value="HTH-TYPE TRANSCRIPTIONAL REGULATOR BETI"/>
    <property type="match status" value="1"/>
</dbReference>
<keyword evidence="1" id="KW-0805">Transcription regulation</keyword>
<dbReference type="InterPro" id="IPR001647">
    <property type="entry name" value="HTH_TetR"/>
</dbReference>
<dbReference type="Proteomes" id="UP000617531">
    <property type="component" value="Unassembled WGS sequence"/>
</dbReference>
<dbReference type="PROSITE" id="PS50977">
    <property type="entry name" value="HTH_TETR_2"/>
    <property type="match status" value="1"/>
</dbReference>
<comment type="caution">
    <text evidence="6">The sequence shown here is derived from an EMBL/GenBank/DDBJ whole genome shotgun (WGS) entry which is preliminary data.</text>
</comment>
<accession>A0A8J3GPR4</accession>
<dbReference type="InterPro" id="IPR009057">
    <property type="entry name" value="Homeodomain-like_sf"/>
</dbReference>
<reference evidence="6" key="2">
    <citation type="submission" date="2020-09" db="EMBL/GenBank/DDBJ databases">
        <authorList>
            <person name="Sun Q."/>
            <person name="Zhou Y."/>
        </authorList>
    </citation>
    <scope>NUCLEOTIDE SEQUENCE</scope>
    <source>
        <strain evidence="6">CGMCC 1.16548</strain>
    </source>
</reference>
<reference evidence="6" key="1">
    <citation type="journal article" date="2014" name="Int. J. Syst. Evol. Microbiol.">
        <title>Complete genome sequence of Corynebacterium casei LMG S-19264T (=DSM 44701T), isolated from a smear-ripened cheese.</title>
        <authorList>
            <consortium name="US DOE Joint Genome Institute (JGI-PGF)"/>
            <person name="Walter F."/>
            <person name="Albersmeier A."/>
            <person name="Kalinowski J."/>
            <person name="Ruckert C."/>
        </authorList>
    </citation>
    <scope>NUCLEOTIDE SEQUENCE</scope>
    <source>
        <strain evidence="6">CGMCC 1.16548</strain>
    </source>
</reference>
<evidence type="ECO:0000256" key="4">
    <source>
        <dbReference type="PROSITE-ProRule" id="PRU00335"/>
    </source>
</evidence>
<feature type="domain" description="HTH tetR-type" evidence="5">
    <location>
        <begin position="19"/>
        <end position="79"/>
    </location>
</feature>
<gene>
    <name evidence="6" type="ORF">GCM10011600_10630</name>
</gene>
<name>A0A8J3GPR4_9MICO</name>
<dbReference type="InterPro" id="IPR050109">
    <property type="entry name" value="HTH-type_TetR-like_transc_reg"/>
</dbReference>
<feature type="DNA-binding region" description="H-T-H motif" evidence="4">
    <location>
        <begin position="42"/>
        <end position="61"/>
    </location>
</feature>
<dbReference type="Pfam" id="PF00440">
    <property type="entry name" value="TetR_N"/>
    <property type="match status" value="1"/>
</dbReference>
<evidence type="ECO:0000259" key="5">
    <source>
        <dbReference type="PROSITE" id="PS50977"/>
    </source>
</evidence>
<protein>
    <recommendedName>
        <fullName evidence="5">HTH tetR-type domain-containing protein</fullName>
    </recommendedName>
</protein>
<evidence type="ECO:0000256" key="1">
    <source>
        <dbReference type="ARBA" id="ARBA00023015"/>
    </source>
</evidence>
<dbReference type="EMBL" id="BNAI01000001">
    <property type="protein sequence ID" value="GHF11285.1"/>
    <property type="molecule type" value="Genomic_DNA"/>
</dbReference>
<dbReference type="Gene3D" id="1.10.357.10">
    <property type="entry name" value="Tetracycline Repressor, domain 2"/>
    <property type="match status" value="1"/>
</dbReference>